<dbReference type="PIRSF" id="PIRSF000883">
    <property type="entry name" value="Pesterase_MJ0912"/>
    <property type="match status" value="1"/>
</dbReference>
<evidence type="ECO:0000313" key="3">
    <source>
        <dbReference type="Proteomes" id="UP000030023"/>
    </source>
</evidence>
<dbReference type="InterPro" id="IPR004843">
    <property type="entry name" value="Calcineurin-like_PHP"/>
</dbReference>
<reference evidence="2 3" key="1">
    <citation type="journal article" date="2014" name="Antonie Van Leeuwenhoek">
        <title>Oenococcus alcoholitolerans sp. nov., a lactic acid bacteria isolated from cachaca and ethanol fermentation processes.</title>
        <authorList>
            <person name="Badotti F."/>
            <person name="Moreira A.P."/>
            <person name="Tonon L.A."/>
            <person name="de Lucena B.T."/>
            <person name="Gomes Fde C."/>
            <person name="Kruger R."/>
            <person name="Thompson C.C."/>
            <person name="de Morais M.A.Jr."/>
            <person name="Rosa C.A."/>
            <person name="Thompson F.L."/>
        </authorList>
    </citation>
    <scope>NUCLEOTIDE SEQUENCE [LARGE SCALE GENOMIC DNA]</scope>
    <source>
        <strain evidence="2 3">UFRJ-M7.2.18</strain>
    </source>
</reference>
<gene>
    <name evidence="2" type="ORF">Q757_04845</name>
</gene>
<dbReference type="InterPro" id="IPR050126">
    <property type="entry name" value="Ap4A_hydrolase"/>
</dbReference>
<dbReference type="SUPFAM" id="SSF56300">
    <property type="entry name" value="Metallo-dependent phosphatases"/>
    <property type="match status" value="1"/>
</dbReference>
<comment type="caution">
    <text evidence="2">The sequence shown here is derived from an EMBL/GenBank/DDBJ whole genome shotgun (WGS) entry which is preliminary data.</text>
</comment>
<dbReference type="PANTHER" id="PTHR42850">
    <property type="entry name" value="METALLOPHOSPHOESTERASE"/>
    <property type="match status" value="1"/>
</dbReference>
<dbReference type="Pfam" id="PF00149">
    <property type="entry name" value="Metallophos"/>
    <property type="match status" value="1"/>
</dbReference>
<dbReference type="Gene3D" id="3.60.21.10">
    <property type="match status" value="1"/>
</dbReference>
<accession>A0ABR4XR11</accession>
<evidence type="ECO:0000313" key="2">
    <source>
        <dbReference type="EMBL" id="KGO31820.1"/>
    </source>
</evidence>
<evidence type="ECO:0000259" key="1">
    <source>
        <dbReference type="Pfam" id="PF00149"/>
    </source>
</evidence>
<protein>
    <submittedName>
        <fullName evidence="2">Diadenosine tetraphosphatase</fullName>
    </submittedName>
</protein>
<dbReference type="CDD" id="cd00838">
    <property type="entry name" value="MPP_superfamily"/>
    <property type="match status" value="1"/>
</dbReference>
<keyword evidence="3" id="KW-1185">Reference proteome</keyword>
<dbReference type="EMBL" id="AXCV01000197">
    <property type="protein sequence ID" value="KGO31820.1"/>
    <property type="molecule type" value="Genomic_DNA"/>
</dbReference>
<organism evidence="2 3">
    <name type="scientific">Oenococcus alcoholitolerans</name>
    <dbReference type="NCBI Taxonomy" id="931074"/>
    <lineage>
        <taxon>Bacteria</taxon>
        <taxon>Bacillati</taxon>
        <taxon>Bacillota</taxon>
        <taxon>Bacilli</taxon>
        <taxon>Lactobacillales</taxon>
        <taxon>Lactobacillaceae</taxon>
        <taxon>Oenococcus</taxon>
    </lineage>
</organism>
<dbReference type="InterPro" id="IPR029052">
    <property type="entry name" value="Metallo-depent_PP-like"/>
</dbReference>
<dbReference type="Proteomes" id="UP000030023">
    <property type="component" value="Unassembled WGS sequence"/>
</dbReference>
<dbReference type="PANTHER" id="PTHR42850:SF2">
    <property type="entry name" value="BLL5683 PROTEIN"/>
    <property type="match status" value="1"/>
</dbReference>
<sequence>MKYRVAVLSDSHGNYSALKAVLEDAKQLGTDEFWSLGDIAFGGSGSEECYQLLEDVGTSQYLMGNWESSFNELMEKRNVNFDDPSDIYFIILVKYDLEHFSKERIDQLKKLPMTGRKKVFQRVFSLSYNLPNKNYGHEILPVSPQENFDKIGDDPNVDCYLFAHIHSPLWRYTSSGQIILNPGSVGQAWFSRQRLLKNRDASYLLLTISERGMIDVDFRRVNYDQQKELDFAIDNDFPYVELYRKLLLTGYASTHDKDLLAKINKDKGYRQQAVDFVKDLKDV</sequence>
<feature type="domain" description="Calcineurin-like phosphoesterase" evidence="1">
    <location>
        <begin position="4"/>
        <end position="168"/>
    </location>
</feature>
<dbReference type="InterPro" id="IPR011152">
    <property type="entry name" value="Pesterase_MJ0912"/>
</dbReference>
<name>A0ABR4XR11_9LACO</name>
<proteinExistence type="predicted"/>